<proteinExistence type="predicted"/>
<dbReference type="Proteomes" id="UP000007148">
    <property type="component" value="Unassembled WGS sequence"/>
</dbReference>
<dbReference type="InParanoid" id="G4TMD4"/>
<feature type="transmembrane region" description="Helical" evidence="2">
    <location>
        <begin position="275"/>
        <end position="295"/>
    </location>
</feature>
<feature type="compositionally biased region" description="Basic and acidic residues" evidence="1">
    <location>
        <begin position="9"/>
        <end position="20"/>
    </location>
</feature>
<keyword evidence="2" id="KW-1133">Transmembrane helix</keyword>
<name>G4TMD4_SERID</name>
<evidence type="ECO:0000313" key="4">
    <source>
        <dbReference type="Proteomes" id="UP000007148"/>
    </source>
</evidence>
<comment type="caution">
    <text evidence="3">The sequence shown here is derived from an EMBL/GenBank/DDBJ whole genome shotgun (WGS) entry which is preliminary data.</text>
</comment>
<evidence type="ECO:0000256" key="1">
    <source>
        <dbReference type="SAM" id="MobiDB-lite"/>
    </source>
</evidence>
<accession>G4TMD4</accession>
<dbReference type="OrthoDB" id="3358294at2759"/>
<gene>
    <name evidence="3" type="ORF">PIIN_06412</name>
</gene>
<feature type="region of interest" description="Disordered" evidence="1">
    <location>
        <begin position="165"/>
        <end position="188"/>
    </location>
</feature>
<keyword evidence="2" id="KW-0812">Transmembrane</keyword>
<keyword evidence="2" id="KW-0472">Membrane</keyword>
<keyword evidence="4" id="KW-1185">Reference proteome</keyword>
<organism evidence="3 4">
    <name type="scientific">Serendipita indica (strain DSM 11827)</name>
    <name type="common">Root endophyte fungus</name>
    <name type="synonym">Piriformospora indica</name>
    <dbReference type="NCBI Taxonomy" id="1109443"/>
    <lineage>
        <taxon>Eukaryota</taxon>
        <taxon>Fungi</taxon>
        <taxon>Dikarya</taxon>
        <taxon>Basidiomycota</taxon>
        <taxon>Agaricomycotina</taxon>
        <taxon>Agaricomycetes</taxon>
        <taxon>Sebacinales</taxon>
        <taxon>Serendipitaceae</taxon>
        <taxon>Serendipita</taxon>
    </lineage>
</organism>
<dbReference type="AlphaFoldDB" id="G4TMD4"/>
<protein>
    <submittedName>
        <fullName evidence="3">Uncharacterized protein</fullName>
    </submittedName>
</protein>
<sequence>MSQSIRTHQTPERSIERETPRNPPGLPLPADRLWQPHEDGYWRKLREEWGSTLDLNKVEDDQERIDGEDMDEVDLATANGTVFRIVLADDGRNAHSHDIHRVGATPDMDSRGLNIASPGDVPHPARPISRPLPLLTHTKTNKKSRKFQPPTLSVSVTTTTRTYSGDVFPPPYTPRPTGTERSFGVDGKLKDDEMEPRARWPVAKWLFLLGFLFPLLWLFGSFLLFSGLRKMADSSPSSIESQVSDRKLDTQSRDTTTSSITHLIAQEVVWSKRCAWAISLFAVCSFTALGILKAVGM</sequence>
<evidence type="ECO:0000313" key="3">
    <source>
        <dbReference type="EMBL" id="CCA72477.1"/>
    </source>
</evidence>
<dbReference type="HOGENOM" id="CLU_937235_0_0_1"/>
<feature type="region of interest" description="Disordered" evidence="1">
    <location>
        <begin position="1"/>
        <end position="33"/>
    </location>
</feature>
<dbReference type="EMBL" id="CAFZ01000167">
    <property type="protein sequence ID" value="CCA72477.1"/>
    <property type="molecule type" value="Genomic_DNA"/>
</dbReference>
<evidence type="ECO:0000256" key="2">
    <source>
        <dbReference type="SAM" id="Phobius"/>
    </source>
</evidence>
<feature type="transmembrane region" description="Helical" evidence="2">
    <location>
        <begin position="205"/>
        <end position="228"/>
    </location>
</feature>
<reference evidence="3 4" key="1">
    <citation type="journal article" date="2011" name="PLoS Pathog.">
        <title>Endophytic Life Strategies Decoded by Genome and Transcriptome Analyses of the Mutualistic Root Symbiont Piriformospora indica.</title>
        <authorList>
            <person name="Zuccaro A."/>
            <person name="Lahrmann U."/>
            <person name="Guldener U."/>
            <person name="Langen G."/>
            <person name="Pfiffi S."/>
            <person name="Biedenkopf D."/>
            <person name="Wong P."/>
            <person name="Samans B."/>
            <person name="Grimm C."/>
            <person name="Basiewicz M."/>
            <person name="Murat C."/>
            <person name="Martin F."/>
            <person name="Kogel K.H."/>
        </authorList>
    </citation>
    <scope>NUCLEOTIDE SEQUENCE [LARGE SCALE GENOMIC DNA]</scope>
    <source>
        <strain evidence="3 4">DSM 11827</strain>
    </source>
</reference>